<gene>
    <name evidence="2" type="ORF">AB0763_06670</name>
</gene>
<reference evidence="2" key="1">
    <citation type="submission" date="2024-07" db="EMBL/GenBank/DDBJ databases">
        <title>Genome Analysis of a Potential Novel Vibrio Species Secreting pH- and Thermo-stable Alginate Lyase and its Application in Producing Alginate Oligosaccharides.</title>
        <authorList>
            <person name="Huang H."/>
            <person name="Bao K."/>
        </authorList>
    </citation>
    <scope>NUCLEOTIDE SEQUENCE</scope>
    <source>
        <strain evidence="2">HB236076</strain>
    </source>
</reference>
<evidence type="ECO:0000256" key="1">
    <source>
        <dbReference type="SAM" id="MobiDB-lite"/>
    </source>
</evidence>
<dbReference type="KEGG" id="vih:AB0763_06670"/>
<name>A0AB39HD26_9VIBR</name>
<feature type="compositionally biased region" description="Basic and acidic residues" evidence="1">
    <location>
        <begin position="30"/>
        <end position="40"/>
    </location>
</feature>
<evidence type="ECO:0000313" key="2">
    <source>
        <dbReference type="EMBL" id="XDK23925.1"/>
    </source>
</evidence>
<dbReference type="RefSeq" id="WP_306099969.1">
    <property type="nucleotide sequence ID" value="NZ_CP162601.1"/>
</dbReference>
<protein>
    <submittedName>
        <fullName evidence="2">Uncharacterized protein</fullName>
    </submittedName>
</protein>
<proteinExistence type="predicted"/>
<feature type="region of interest" description="Disordered" evidence="1">
    <location>
        <begin position="17"/>
        <end position="40"/>
    </location>
</feature>
<dbReference type="AlphaFoldDB" id="A0AB39HD26"/>
<organism evidence="2">
    <name type="scientific">Vibrio sp. HB236076</name>
    <dbReference type="NCBI Taxonomy" id="3232307"/>
    <lineage>
        <taxon>Bacteria</taxon>
        <taxon>Pseudomonadati</taxon>
        <taxon>Pseudomonadota</taxon>
        <taxon>Gammaproteobacteria</taxon>
        <taxon>Vibrionales</taxon>
        <taxon>Vibrionaceae</taxon>
        <taxon>Vibrio</taxon>
    </lineage>
</organism>
<sequence length="40" mass="5309">MRPSYFKKRERFDDMEELDRKKNKRKRRDRQFAREVKRMF</sequence>
<dbReference type="EMBL" id="CP162601">
    <property type="protein sequence ID" value="XDK23925.1"/>
    <property type="molecule type" value="Genomic_DNA"/>
</dbReference>
<accession>A0AB39HD26</accession>